<dbReference type="InterPro" id="IPR003723">
    <property type="entry name" value="Precorrin-6x_reduct"/>
</dbReference>
<evidence type="ECO:0000256" key="2">
    <source>
        <dbReference type="ARBA" id="ARBA00022573"/>
    </source>
</evidence>
<name>A0ABY1INZ9_9HYPH</name>
<dbReference type="PROSITE" id="PS51014">
    <property type="entry name" value="COBK_CBIJ"/>
    <property type="match status" value="1"/>
</dbReference>
<reference evidence="4 5" key="1">
    <citation type="submission" date="2016-11" db="EMBL/GenBank/DDBJ databases">
        <authorList>
            <person name="Varghese N."/>
            <person name="Submissions S."/>
        </authorList>
    </citation>
    <scope>NUCLEOTIDE SEQUENCE [LARGE SCALE GENOMIC DNA]</scope>
    <source>
        <strain evidence="4 5">DSM 21988</strain>
    </source>
</reference>
<protein>
    <submittedName>
        <fullName evidence="4">Precorrin-6A/cobalt-precorrin-6A reductase</fullName>
    </submittedName>
</protein>
<evidence type="ECO:0000256" key="3">
    <source>
        <dbReference type="ARBA" id="ARBA00023002"/>
    </source>
</evidence>
<keyword evidence="2" id="KW-0169">Cobalamin biosynthesis</keyword>
<accession>A0ABY1INZ9</accession>
<comment type="caution">
    <text evidence="4">The sequence shown here is derived from an EMBL/GenBank/DDBJ whole genome shotgun (WGS) entry which is preliminary data.</text>
</comment>
<dbReference type="PANTHER" id="PTHR36925">
    <property type="entry name" value="COBALT-PRECORRIN-6A REDUCTASE"/>
    <property type="match status" value="1"/>
</dbReference>
<dbReference type="PANTHER" id="PTHR36925:SF1">
    <property type="entry name" value="COBALT-PRECORRIN-6A REDUCTASE"/>
    <property type="match status" value="1"/>
</dbReference>
<sequence length="259" mass="27398">MIVMHNASQTLLLIAGTSEARALSEAIARDMPKARLIVSLLGATEKPAAYAGSVRTGGFGGVAGLADFLRAENVTHLVDAAHPFATGMHRNAAAAAASTGVPYLAVVRPEWPARPNWHEVDCLRAASTALPHGARPFLALGQRHLAPFRHRADLRPVLRMAQAPQTPPPFPAEIVIGPPLRTANEEQALFRRYGVTHLVCRNSGGQAGIAKLDAAETLGLPVLMIRRPAMASPAQADSLQAALDWLLFGEDSNDGGVGR</sequence>
<dbReference type="EMBL" id="FQZC01000004">
    <property type="protein sequence ID" value="SHJ72094.1"/>
    <property type="molecule type" value="Genomic_DNA"/>
</dbReference>
<comment type="pathway">
    <text evidence="1">Cofactor biosynthesis; adenosylcobalamin biosynthesis.</text>
</comment>
<dbReference type="RefSeq" id="WP_143190270.1">
    <property type="nucleotide sequence ID" value="NZ_FQZC01000004.1"/>
</dbReference>
<keyword evidence="5" id="KW-1185">Reference proteome</keyword>
<proteinExistence type="predicted"/>
<evidence type="ECO:0000313" key="5">
    <source>
        <dbReference type="Proteomes" id="UP000184290"/>
    </source>
</evidence>
<gene>
    <name evidence="4" type="ORF">SAMN02745911_3112</name>
</gene>
<evidence type="ECO:0000313" key="4">
    <source>
        <dbReference type="EMBL" id="SHJ72094.1"/>
    </source>
</evidence>
<keyword evidence="3" id="KW-0560">Oxidoreductase</keyword>
<evidence type="ECO:0000256" key="1">
    <source>
        <dbReference type="ARBA" id="ARBA00004953"/>
    </source>
</evidence>
<organism evidence="4 5">
    <name type="scientific">Aureimonas altamirensis DSM 21988</name>
    <dbReference type="NCBI Taxonomy" id="1121026"/>
    <lineage>
        <taxon>Bacteria</taxon>
        <taxon>Pseudomonadati</taxon>
        <taxon>Pseudomonadota</taxon>
        <taxon>Alphaproteobacteria</taxon>
        <taxon>Hyphomicrobiales</taxon>
        <taxon>Aurantimonadaceae</taxon>
        <taxon>Aureimonas</taxon>
    </lineage>
</organism>
<dbReference type="Pfam" id="PF02571">
    <property type="entry name" value="CbiJ"/>
    <property type="match status" value="1"/>
</dbReference>
<dbReference type="Proteomes" id="UP000184290">
    <property type="component" value="Unassembled WGS sequence"/>
</dbReference>